<keyword evidence="4" id="KW-1185">Reference proteome</keyword>
<name>A0ABT4YX81_9VIBR</name>
<feature type="coiled-coil region" evidence="1">
    <location>
        <begin position="80"/>
        <end position="112"/>
    </location>
</feature>
<dbReference type="Proteomes" id="UP001210678">
    <property type="component" value="Unassembled WGS sequence"/>
</dbReference>
<feature type="transmembrane region" description="Helical" evidence="2">
    <location>
        <begin position="46"/>
        <end position="65"/>
    </location>
</feature>
<evidence type="ECO:0000313" key="4">
    <source>
        <dbReference type="Proteomes" id="UP001210678"/>
    </source>
</evidence>
<accession>A0ABT4YX81</accession>
<comment type="caution">
    <text evidence="3">The sequence shown here is derived from an EMBL/GenBank/DDBJ whole genome shotgun (WGS) entry which is preliminary data.</text>
</comment>
<proteinExistence type="predicted"/>
<keyword evidence="2" id="KW-0472">Membrane</keyword>
<keyword evidence="2" id="KW-1133">Transmembrane helix</keyword>
<dbReference type="RefSeq" id="WP_272139766.1">
    <property type="nucleotide sequence ID" value="NZ_JAQLOI010000003.1"/>
</dbReference>
<organism evidence="3 4">
    <name type="scientific">Vibrio algarum</name>
    <dbReference type="NCBI Taxonomy" id="3020714"/>
    <lineage>
        <taxon>Bacteria</taxon>
        <taxon>Pseudomonadati</taxon>
        <taxon>Pseudomonadota</taxon>
        <taxon>Gammaproteobacteria</taxon>
        <taxon>Vibrionales</taxon>
        <taxon>Vibrionaceae</taxon>
        <taxon>Vibrio</taxon>
    </lineage>
</organism>
<keyword evidence="1" id="KW-0175">Coiled coil</keyword>
<sequence>MNRPLKDEEIVSLYEQGATESPSPDLDKTILNYANTQTKNKNQRNWWPYFGLAASVTFVTLLAPWEWAEQTLTAPTQLDNQQQTQQMEAALNKRVTLEKKAKEMNVESLQSRSLMKSAPQAEVLEMRIEQELASADDYIDEQPSPFKEVEDLLANGEKEQALKLLEEILTENPRLEIQLPEILKALRLDDADE</sequence>
<gene>
    <name evidence="3" type="ORF">PGX00_19720</name>
</gene>
<reference evidence="3 4" key="1">
    <citation type="submission" date="2023-01" db="EMBL/GenBank/DDBJ databases">
        <title>Vibrio sp. KJ40-1 sp.nov, isolated from marine algae.</title>
        <authorList>
            <person name="Butt M."/>
            <person name="Kim J.M.J."/>
            <person name="Jeon C.O.C."/>
        </authorList>
    </citation>
    <scope>NUCLEOTIDE SEQUENCE [LARGE SCALE GENOMIC DNA]</scope>
    <source>
        <strain evidence="3 4">KJ40-1</strain>
    </source>
</reference>
<dbReference type="EMBL" id="JAQLOI010000003">
    <property type="protein sequence ID" value="MDB1125766.1"/>
    <property type="molecule type" value="Genomic_DNA"/>
</dbReference>
<protein>
    <recommendedName>
        <fullName evidence="5">Anti-sigma factor</fullName>
    </recommendedName>
</protein>
<evidence type="ECO:0000313" key="3">
    <source>
        <dbReference type="EMBL" id="MDB1125766.1"/>
    </source>
</evidence>
<keyword evidence="2" id="KW-0812">Transmembrane</keyword>
<evidence type="ECO:0000256" key="2">
    <source>
        <dbReference type="SAM" id="Phobius"/>
    </source>
</evidence>
<evidence type="ECO:0000256" key="1">
    <source>
        <dbReference type="SAM" id="Coils"/>
    </source>
</evidence>
<evidence type="ECO:0008006" key="5">
    <source>
        <dbReference type="Google" id="ProtNLM"/>
    </source>
</evidence>